<protein>
    <submittedName>
        <fullName evidence="1">Uncharacterized protein</fullName>
    </submittedName>
</protein>
<organism evidence="1 2">
    <name type="scientific">Abeliophyllum distichum</name>
    <dbReference type="NCBI Taxonomy" id="126358"/>
    <lineage>
        <taxon>Eukaryota</taxon>
        <taxon>Viridiplantae</taxon>
        <taxon>Streptophyta</taxon>
        <taxon>Embryophyta</taxon>
        <taxon>Tracheophyta</taxon>
        <taxon>Spermatophyta</taxon>
        <taxon>Magnoliopsida</taxon>
        <taxon>eudicotyledons</taxon>
        <taxon>Gunneridae</taxon>
        <taxon>Pentapetalae</taxon>
        <taxon>asterids</taxon>
        <taxon>lamiids</taxon>
        <taxon>Lamiales</taxon>
        <taxon>Oleaceae</taxon>
        <taxon>Forsythieae</taxon>
        <taxon>Abeliophyllum</taxon>
    </lineage>
</organism>
<proteinExistence type="predicted"/>
<comment type="caution">
    <text evidence="1">The sequence shown here is derived from an EMBL/GenBank/DDBJ whole genome shotgun (WGS) entry which is preliminary data.</text>
</comment>
<dbReference type="EMBL" id="JBFOLK010000006">
    <property type="protein sequence ID" value="KAL2505508.1"/>
    <property type="molecule type" value="Genomic_DNA"/>
</dbReference>
<keyword evidence="2" id="KW-1185">Reference proteome</keyword>
<name>A0ABD1SYM6_9LAMI</name>
<dbReference type="Proteomes" id="UP001604336">
    <property type="component" value="Unassembled WGS sequence"/>
</dbReference>
<dbReference type="AlphaFoldDB" id="A0ABD1SYM6"/>
<evidence type="ECO:0000313" key="1">
    <source>
        <dbReference type="EMBL" id="KAL2505508.1"/>
    </source>
</evidence>
<sequence>MNCLQDPTLGFSTHDSSSTSLMARHGLLGHKTSLIIDDAALTAVRSAFLMGEFESLYLRVKEVDDGGQLLLIHEARMTTLKCSMTEEMMELSLPKLEMMELLIPRPKMIELSLPNPVVIMMS</sequence>
<gene>
    <name evidence="1" type="ORF">Adt_21129</name>
</gene>
<reference evidence="2" key="1">
    <citation type="submission" date="2024-07" db="EMBL/GenBank/DDBJ databases">
        <title>Two chromosome-level genome assemblies of Korean endemic species Abeliophyllum distichum and Forsythia ovata (Oleaceae).</title>
        <authorList>
            <person name="Jang H."/>
        </authorList>
    </citation>
    <scope>NUCLEOTIDE SEQUENCE [LARGE SCALE GENOMIC DNA]</scope>
</reference>
<evidence type="ECO:0000313" key="2">
    <source>
        <dbReference type="Proteomes" id="UP001604336"/>
    </source>
</evidence>
<accession>A0ABD1SYM6</accession>